<dbReference type="InterPro" id="IPR043128">
    <property type="entry name" value="Rev_trsase/Diguanyl_cyclase"/>
</dbReference>
<dbReference type="PROSITE" id="PS50887">
    <property type="entry name" value="GGDEF"/>
    <property type="match status" value="1"/>
</dbReference>
<dbReference type="InterPro" id="IPR052155">
    <property type="entry name" value="Biofilm_reg_signaling"/>
</dbReference>
<proteinExistence type="predicted"/>
<dbReference type="InterPro" id="IPR000160">
    <property type="entry name" value="GGDEF_dom"/>
</dbReference>
<dbReference type="EMBL" id="VMGH01000001">
    <property type="protein sequence ID" value="TSC92341.1"/>
    <property type="molecule type" value="Genomic_DNA"/>
</dbReference>
<organism evidence="2 3">
    <name type="scientific">Candidatus Berkelbacteria bacterium Licking1014_96</name>
    <dbReference type="NCBI Taxonomy" id="2017149"/>
    <lineage>
        <taxon>Bacteria</taxon>
        <taxon>Candidatus Berkelbacteria</taxon>
    </lineage>
</organism>
<reference evidence="2 3" key="1">
    <citation type="submission" date="2017-07" db="EMBL/GenBank/DDBJ databases">
        <title>Mechanisms for carbon and nitrogen cycling indicate functional differentiation within the Candidate Phyla Radiation.</title>
        <authorList>
            <person name="Danczak R.E."/>
            <person name="Johnston M.D."/>
            <person name="Kenah C."/>
            <person name="Slattery M."/>
            <person name="Wrighton K.C."/>
            <person name="Wilkins M.J."/>
        </authorList>
    </citation>
    <scope>NUCLEOTIDE SEQUENCE [LARGE SCALE GENOMIC DNA]</scope>
    <source>
        <strain evidence="2">Licking1014_96</strain>
    </source>
</reference>
<dbReference type="PANTHER" id="PTHR44757">
    <property type="entry name" value="DIGUANYLATE CYCLASE DGCP"/>
    <property type="match status" value="1"/>
</dbReference>
<feature type="domain" description="GGDEF" evidence="1">
    <location>
        <begin position="94"/>
        <end position="228"/>
    </location>
</feature>
<name>A0A554LHK6_9BACT</name>
<gene>
    <name evidence="2" type="ORF">CEN92_9</name>
</gene>
<dbReference type="SMART" id="SM00267">
    <property type="entry name" value="GGDEF"/>
    <property type="match status" value="1"/>
</dbReference>
<evidence type="ECO:0000313" key="3">
    <source>
        <dbReference type="Proteomes" id="UP000318296"/>
    </source>
</evidence>
<dbReference type="Proteomes" id="UP000318296">
    <property type="component" value="Unassembled WGS sequence"/>
</dbReference>
<evidence type="ECO:0000259" key="1">
    <source>
        <dbReference type="PROSITE" id="PS50887"/>
    </source>
</evidence>
<dbReference type="PANTHER" id="PTHR44757:SF2">
    <property type="entry name" value="BIOFILM ARCHITECTURE MAINTENANCE PROTEIN MBAA"/>
    <property type="match status" value="1"/>
</dbReference>
<dbReference type="Gene3D" id="3.30.70.270">
    <property type="match status" value="1"/>
</dbReference>
<evidence type="ECO:0000313" key="2">
    <source>
        <dbReference type="EMBL" id="TSC92341.1"/>
    </source>
</evidence>
<sequence>MAELEQNLSNGPNNFAELKEMLESGAGEIAADDIRRLAEAEEITDNLKALVRFAADLIEERDEWGVDTLTGLMAESRLNRALEGAFAWSEKTGEVISIVLYDLDKLKAANSAGEGHKGGDKLIQAFAQNLSDVYNPQEGEFRTGIIGRWRRGDEFLVAVKENKEAASGLDQKLQARLKEQKIKINGQDFRVSATGSVCQLKADQNLEEQLAETSRKLLAKKDAKRKRK</sequence>
<accession>A0A554LHK6</accession>
<dbReference type="InterPro" id="IPR029787">
    <property type="entry name" value="Nucleotide_cyclase"/>
</dbReference>
<dbReference type="NCBIfam" id="TIGR00254">
    <property type="entry name" value="GGDEF"/>
    <property type="match status" value="1"/>
</dbReference>
<comment type="caution">
    <text evidence="2">The sequence shown here is derived from an EMBL/GenBank/DDBJ whole genome shotgun (WGS) entry which is preliminary data.</text>
</comment>
<protein>
    <recommendedName>
        <fullName evidence="1">GGDEF domain-containing protein</fullName>
    </recommendedName>
</protein>
<dbReference type="SUPFAM" id="SSF55073">
    <property type="entry name" value="Nucleotide cyclase"/>
    <property type="match status" value="1"/>
</dbReference>
<dbReference type="Pfam" id="PF00990">
    <property type="entry name" value="GGDEF"/>
    <property type="match status" value="1"/>
</dbReference>
<dbReference type="AlphaFoldDB" id="A0A554LHK6"/>